<keyword evidence="1" id="KW-0540">Nuclease</keyword>
<sequence length="191" mass="22190">MAKWVNDTYHIVEGKHRMLPRYNQWFDMKQRCTSTRSKSVRPTYQSCAMHPNWESYDSYVSWAECQIGHLQVDFDGNLFQLDKDLIGSGDYYGPDTCVFIPQEVNKFLTGSRGNSSNGCHLMKHGKWRVTVRNPFIGKNVHLGMFKSVTDAEAAHAMAKHRYALELAEKWKVYIDPRAYKALLNRYVQTSQ</sequence>
<proteinExistence type="predicted"/>
<dbReference type="GO" id="GO:0004519">
    <property type="term" value="F:endonuclease activity"/>
    <property type="evidence" value="ECO:0007669"/>
    <property type="project" value="UniProtKB-KW"/>
</dbReference>
<dbReference type="GO" id="GO:0003677">
    <property type="term" value="F:DNA binding"/>
    <property type="evidence" value="ECO:0007669"/>
    <property type="project" value="InterPro"/>
</dbReference>
<name>A0AAX4MXD1_9CAUD</name>
<gene>
    <name evidence="1" type="ORF">Amme3_00078</name>
</gene>
<dbReference type="Proteomes" id="UP001438490">
    <property type="component" value="Segment"/>
</dbReference>
<keyword evidence="1" id="KW-0255">Endonuclease</keyword>
<evidence type="ECO:0000313" key="2">
    <source>
        <dbReference type="Proteomes" id="UP001438490"/>
    </source>
</evidence>
<dbReference type="EMBL" id="PP496413">
    <property type="protein sequence ID" value="WYV99074.1"/>
    <property type="molecule type" value="Genomic_DNA"/>
</dbReference>
<accession>A0AAX4MXD1</accession>
<dbReference type="InterPro" id="IPR016177">
    <property type="entry name" value="DNA-bd_dom_sf"/>
</dbReference>
<evidence type="ECO:0000313" key="1">
    <source>
        <dbReference type="EMBL" id="WYV99074.1"/>
    </source>
</evidence>
<protein>
    <submittedName>
        <fullName evidence="1">HNH endonuclease</fullName>
    </submittedName>
</protein>
<keyword evidence="1" id="KW-0378">Hydrolase</keyword>
<keyword evidence="2" id="KW-1185">Reference proteome</keyword>
<organism evidence="1 2">
    <name type="scientific">Pseudomonas phage vB_PpuM-Amme-3</name>
    <dbReference type="NCBI Taxonomy" id="3132617"/>
    <lineage>
        <taxon>Viruses</taxon>
        <taxon>Duplodnaviria</taxon>
        <taxon>Heunggongvirae</taxon>
        <taxon>Uroviricota</taxon>
        <taxon>Caudoviricetes</taxon>
        <taxon>Vandenendeviridae</taxon>
        <taxon>Gorskivirinae</taxon>
        <taxon>Tartuvirus</taxon>
        <taxon>Tartuvirus amme3</taxon>
    </lineage>
</organism>
<dbReference type="SUPFAM" id="SSF54171">
    <property type="entry name" value="DNA-binding domain"/>
    <property type="match status" value="1"/>
</dbReference>
<reference evidence="1 2" key="1">
    <citation type="submission" date="2024-03" db="EMBL/GenBank/DDBJ databases">
        <title>Isolation and characterization of a phage collection against Pseudomonas putida.</title>
        <authorList>
            <person name="Brauer A."/>
            <person name="Rosendahl S."/>
            <person name="Kangsep A."/>
            <person name="Rikberg R."/>
            <person name="Lewanczyk A.C."/>
            <person name="Horak R."/>
            <person name="Tamman H."/>
        </authorList>
    </citation>
    <scope>NUCLEOTIDE SEQUENCE [LARGE SCALE GENOMIC DNA]</scope>
</reference>